<dbReference type="GO" id="GO:0044205">
    <property type="term" value="P:'de novo' UMP biosynthetic process"/>
    <property type="evidence" value="ECO:0007669"/>
    <property type="project" value="UniProtKB-UniRule"/>
</dbReference>
<dbReference type="SUPFAM" id="SSF53271">
    <property type="entry name" value="PRTase-like"/>
    <property type="match status" value="1"/>
</dbReference>
<dbReference type="CDD" id="cd06223">
    <property type="entry name" value="PRTases_typeI"/>
    <property type="match status" value="1"/>
</dbReference>
<evidence type="ECO:0000256" key="2">
    <source>
        <dbReference type="ARBA" id="ARBA00011971"/>
    </source>
</evidence>
<reference evidence="8" key="1">
    <citation type="submission" date="2022-09" db="EMBL/GenBank/DDBJ databases">
        <title>Draft genome sequence of Coprococcus comes strain 31264.</title>
        <authorList>
            <person name="Atsushi H."/>
            <person name="Moriya O."/>
            <person name="Mitsuo S."/>
        </authorList>
    </citation>
    <scope>NUCLEOTIDE SEQUENCE</scope>
    <source>
        <strain evidence="8">JCM 31264</strain>
    </source>
</reference>
<proteinExistence type="inferred from homology"/>
<dbReference type="EMBL" id="BSCI01000009">
    <property type="protein sequence ID" value="GLG87228.1"/>
    <property type="molecule type" value="Genomic_DNA"/>
</dbReference>
<gene>
    <name evidence="8" type="primary">pyrE_1</name>
    <name evidence="6" type="synonym">pyrE</name>
    <name evidence="8" type="ORF">comes_17730</name>
</gene>
<dbReference type="InterPro" id="IPR023031">
    <property type="entry name" value="OPRT"/>
</dbReference>
<dbReference type="GO" id="GO:0004588">
    <property type="term" value="F:orotate phosphoribosyltransferase activity"/>
    <property type="evidence" value="ECO:0007669"/>
    <property type="project" value="UniProtKB-UniRule"/>
</dbReference>
<evidence type="ECO:0000259" key="7">
    <source>
        <dbReference type="Pfam" id="PF00156"/>
    </source>
</evidence>
<comment type="function">
    <text evidence="6">Catalyzes the transfer of a ribosyl phosphate group from 5-phosphoribose 1-diphosphate to orotate, leading to the formation of orotidine monophosphate (OMP).</text>
</comment>
<feature type="domain" description="Phosphoribosyltransferase" evidence="7">
    <location>
        <begin position="41"/>
        <end position="142"/>
    </location>
</feature>
<feature type="binding site" evidence="6">
    <location>
        <position position="86"/>
    </location>
    <ligand>
        <name>5-phospho-alpha-D-ribose 1-diphosphate</name>
        <dbReference type="ChEBI" id="CHEBI:58017"/>
        <note>ligand shared between dimeric partners</note>
    </ligand>
</feature>
<feature type="binding site" description="in other chain" evidence="6">
    <location>
        <position position="87"/>
    </location>
    <ligand>
        <name>5-phospho-alpha-D-ribose 1-diphosphate</name>
        <dbReference type="ChEBI" id="CHEBI:58017"/>
        <note>ligand shared between dimeric partners</note>
    </ligand>
</feature>
<feature type="binding site" evidence="6">
    <location>
        <position position="90"/>
    </location>
    <ligand>
        <name>5-phospho-alpha-D-ribose 1-diphosphate</name>
        <dbReference type="ChEBI" id="CHEBI:58017"/>
        <note>ligand shared between dimeric partners</note>
    </ligand>
</feature>
<evidence type="ECO:0000256" key="6">
    <source>
        <dbReference type="HAMAP-Rule" id="MF_01208"/>
    </source>
</evidence>
<evidence type="ECO:0000256" key="1">
    <source>
        <dbReference type="ARBA" id="ARBA00004889"/>
    </source>
</evidence>
<accession>A0AA37QNY0</accession>
<dbReference type="PANTHER" id="PTHR19278:SF9">
    <property type="entry name" value="URIDINE 5'-MONOPHOSPHATE SYNTHASE"/>
    <property type="match status" value="1"/>
</dbReference>
<keyword evidence="6" id="KW-0460">Magnesium</keyword>
<dbReference type="RefSeq" id="WP_055248460.1">
    <property type="nucleotide sequence ID" value="NZ_BSCI01000009.1"/>
</dbReference>
<comment type="similarity">
    <text evidence="6">Belongs to the purine/pyrimidine phosphoribosyltransferase family. PyrE subfamily.</text>
</comment>
<feature type="binding site" evidence="6">
    <location>
        <position position="116"/>
    </location>
    <ligand>
        <name>orotate</name>
        <dbReference type="ChEBI" id="CHEBI:30839"/>
    </ligand>
</feature>
<dbReference type="GO" id="GO:0019856">
    <property type="term" value="P:pyrimidine nucleobase biosynthetic process"/>
    <property type="evidence" value="ECO:0007669"/>
    <property type="project" value="TreeGrafter"/>
</dbReference>
<feature type="binding site" description="in other chain" evidence="6">
    <location>
        <position position="21"/>
    </location>
    <ligand>
        <name>5-phospho-alpha-D-ribose 1-diphosphate</name>
        <dbReference type="ChEBI" id="CHEBI:58017"/>
        <note>ligand shared between dimeric partners</note>
    </ligand>
</feature>
<sequence length="173" mass="19604">MESLAKKIYKVSHLRGKFKLRSGKNSNEYFDKYMFESQPEIMREIALKMSELIPKNTELLAGLEMGGVPLATAISLISNQDVLFVRKKAKEYGTCKIAEGKEFSGKRICIIEDVVTTGGQIIKSVRELRRQGAIVEDVICVIQREKKATVLLEQEGLRLKPLFYMDDLKDGTE</sequence>
<comment type="caution">
    <text evidence="6">Lacks conserved residue(s) required for the propagation of feature annotation.</text>
</comment>
<dbReference type="Gene3D" id="3.40.50.2020">
    <property type="match status" value="1"/>
</dbReference>
<keyword evidence="4 6" id="KW-0808">Transferase</keyword>
<keyword evidence="3 6" id="KW-0328">Glycosyltransferase</keyword>
<dbReference type="NCBIfam" id="TIGR00336">
    <property type="entry name" value="pyrE"/>
    <property type="match status" value="1"/>
</dbReference>
<comment type="pathway">
    <text evidence="1 6">Pyrimidine metabolism; UMP biosynthesis via de novo pathway; UMP from orotate: step 1/2.</text>
</comment>
<dbReference type="Proteomes" id="UP001145109">
    <property type="component" value="Unassembled WGS sequence"/>
</dbReference>
<evidence type="ECO:0000256" key="3">
    <source>
        <dbReference type="ARBA" id="ARBA00022676"/>
    </source>
</evidence>
<dbReference type="HAMAP" id="MF_01208">
    <property type="entry name" value="PyrE"/>
    <property type="match status" value="1"/>
</dbReference>
<dbReference type="PANTHER" id="PTHR19278">
    <property type="entry name" value="OROTATE PHOSPHORIBOSYLTRANSFERASE"/>
    <property type="match status" value="1"/>
</dbReference>
<comment type="catalytic activity">
    <reaction evidence="6">
        <text>orotidine 5'-phosphate + diphosphate = orotate + 5-phospho-alpha-D-ribose 1-diphosphate</text>
        <dbReference type="Rhea" id="RHEA:10380"/>
        <dbReference type="ChEBI" id="CHEBI:30839"/>
        <dbReference type="ChEBI" id="CHEBI:33019"/>
        <dbReference type="ChEBI" id="CHEBI:57538"/>
        <dbReference type="ChEBI" id="CHEBI:58017"/>
        <dbReference type="EC" id="2.4.2.10"/>
    </reaction>
</comment>
<dbReference type="InterPro" id="IPR000836">
    <property type="entry name" value="PRTase_dom"/>
</dbReference>
<reference evidence="8" key="2">
    <citation type="submission" date="2022-11" db="EMBL/GenBank/DDBJ databases">
        <title>Draft genome sequence of Coprococcus comes strain 31264.</title>
        <authorList>
            <person name="Hisatomi A."/>
            <person name="Ohkuma M."/>
            <person name="Sakamoto M."/>
        </authorList>
    </citation>
    <scope>NUCLEOTIDE SEQUENCE</scope>
    <source>
        <strain evidence="8">JCM 31264</strain>
    </source>
</reference>
<dbReference type="AlphaFoldDB" id="A0AA37QNY0"/>
<keyword evidence="5 6" id="KW-0665">Pyrimidine biosynthesis</keyword>
<protein>
    <recommendedName>
        <fullName evidence="2 6">Orotate phosphoribosyltransferase</fullName>
        <shortName evidence="6">OPRT</shortName>
        <shortName evidence="6">OPRTase</shortName>
        <ecNumber evidence="2 6">2.4.2.10</ecNumber>
    </recommendedName>
</protein>
<evidence type="ECO:0000313" key="9">
    <source>
        <dbReference type="Proteomes" id="UP001145109"/>
    </source>
</evidence>
<dbReference type="InterPro" id="IPR029057">
    <property type="entry name" value="PRTase-like"/>
</dbReference>
<feature type="binding site" evidence="6">
    <location>
        <position position="144"/>
    </location>
    <ligand>
        <name>orotate</name>
        <dbReference type="ChEBI" id="CHEBI:30839"/>
    </ligand>
</feature>
<comment type="cofactor">
    <cofactor evidence="6">
        <name>Mg(2+)</name>
        <dbReference type="ChEBI" id="CHEBI:18420"/>
    </cofactor>
</comment>
<dbReference type="InterPro" id="IPR004467">
    <property type="entry name" value="Or_phspho_trans_dom"/>
</dbReference>
<comment type="caution">
    <text evidence="8">The sequence shown here is derived from an EMBL/GenBank/DDBJ whole genome shotgun (WGS) entry which is preliminary data.</text>
</comment>
<evidence type="ECO:0000256" key="5">
    <source>
        <dbReference type="ARBA" id="ARBA00022975"/>
    </source>
</evidence>
<name>A0AA37QNY0_9FIRM</name>
<feature type="binding site" description="in other chain" evidence="6">
    <location>
        <begin position="112"/>
        <end position="120"/>
    </location>
    <ligand>
        <name>5-phospho-alpha-D-ribose 1-diphosphate</name>
        <dbReference type="ChEBI" id="CHEBI:58017"/>
        <note>ligand shared between dimeric partners</note>
    </ligand>
</feature>
<dbReference type="GO" id="GO:0000287">
    <property type="term" value="F:magnesium ion binding"/>
    <property type="evidence" value="ECO:0007669"/>
    <property type="project" value="UniProtKB-UniRule"/>
</dbReference>
<evidence type="ECO:0000313" key="8">
    <source>
        <dbReference type="EMBL" id="GLG87228.1"/>
    </source>
</evidence>
<dbReference type="Pfam" id="PF00156">
    <property type="entry name" value="Pribosyltran"/>
    <property type="match status" value="1"/>
</dbReference>
<dbReference type="EC" id="2.4.2.10" evidence="2 6"/>
<comment type="subunit">
    <text evidence="6">Homodimer.</text>
</comment>
<organism evidence="8 9">
    <name type="scientific">Coprococcus comes</name>
    <dbReference type="NCBI Taxonomy" id="410072"/>
    <lineage>
        <taxon>Bacteria</taxon>
        <taxon>Bacillati</taxon>
        <taxon>Bacillota</taxon>
        <taxon>Clostridia</taxon>
        <taxon>Lachnospirales</taxon>
        <taxon>Lachnospiraceae</taxon>
        <taxon>Coprococcus</taxon>
    </lineage>
</organism>
<evidence type="ECO:0000256" key="4">
    <source>
        <dbReference type="ARBA" id="ARBA00022679"/>
    </source>
</evidence>